<comment type="caution">
    <text evidence="1">The sequence shown here is derived from an EMBL/GenBank/DDBJ whole genome shotgun (WGS) entry which is preliminary data.</text>
</comment>
<organism evidence="1 2">
    <name type="scientific">Methylobacterium persicinum</name>
    <dbReference type="NCBI Taxonomy" id="374426"/>
    <lineage>
        <taxon>Bacteria</taxon>
        <taxon>Pseudomonadati</taxon>
        <taxon>Pseudomonadota</taxon>
        <taxon>Alphaproteobacteria</taxon>
        <taxon>Hyphomicrobiales</taxon>
        <taxon>Methylobacteriaceae</taxon>
        <taxon>Methylobacterium</taxon>
    </lineage>
</organism>
<evidence type="ECO:0000313" key="2">
    <source>
        <dbReference type="Proteomes" id="UP001236369"/>
    </source>
</evidence>
<sequence length="249" mass="27450">MRVAIMQPYLLPYIGYFQLIAAVDRFVIYDTVKYTKKGWINRNRFLRDGEAVTLTLPLARGADELDIRDRHVSAEFAPAKLCAQIAGAYRKSPFFAETMPLIEGILHHGSDNLFTHLHAGLTLTCAHLGIITPILVASEIEGATPLRRQDRVLDICSRLSATVYINPIGGTELYDPADFAARGITLRFLKARAHAYPQFGAPFVPWLSILDPLMFLGRDGVRETLLDAFDLVGGLDAAVGELPPCIDAA</sequence>
<dbReference type="Pfam" id="PF08889">
    <property type="entry name" value="WbqC"/>
    <property type="match status" value="1"/>
</dbReference>
<evidence type="ECO:0000313" key="1">
    <source>
        <dbReference type="EMBL" id="MDQ0442069.1"/>
    </source>
</evidence>
<gene>
    <name evidence="1" type="ORF">QO016_001552</name>
</gene>
<dbReference type="Proteomes" id="UP001236369">
    <property type="component" value="Unassembled WGS sequence"/>
</dbReference>
<dbReference type="InterPro" id="IPR014985">
    <property type="entry name" value="WbqC"/>
</dbReference>
<dbReference type="RefSeq" id="WP_238249658.1">
    <property type="nucleotide sequence ID" value="NZ_BPQX01000033.1"/>
</dbReference>
<accession>A0ABU0HIC0</accession>
<evidence type="ECO:0008006" key="3">
    <source>
        <dbReference type="Google" id="ProtNLM"/>
    </source>
</evidence>
<proteinExistence type="predicted"/>
<keyword evidence="2" id="KW-1185">Reference proteome</keyword>
<reference evidence="1 2" key="1">
    <citation type="submission" date="2023-07" db="EMBL/GenBank/DDBJ databases">
        <title>Genomic Encyclopedia of Type Strains, Phase IV (KMG-IV): sequencing the most valuable type-strain genomes for metagenomic binning, comparative biology and taxonomic classification.</title>
        <authorList>
            <person name="Goeker M."/>
        </authorList>
    </citation>
    <scope>NUCLEOTIDE SEQUENCE [LARGE SCALE GENOMIC DNA]</scope>
    <source>
        <strain evidence="1 2">DSM 19562</strain>
    </source>
</reference>
<dbReference type="EMBL" id="JAUSVV010000002">
    <property type="protein sequence ID" value="MDQ0442069.1"/>
    <property type="molecule type" value="Genomic_DNA"/>
</dbReference>
<protein>
    <recommendedName>
        <fullName evidence="3">WbqC-like protein family protein</fullName>
    </recommendedName>
</protein>
<name>A0ABU0HIC0_9HYPH</name>